<feature type="domain" description="Mycothiol-dependent maleylpyruvate isomerase metal-binding" evidence="1">
    <location>
        <begin position="28"/>
        <end position="107"/>
    </location>
</feature>
<dbReference type="Proteomes" id="UP001432062">
    <property type="component" value="Chromosome"/>
</dbReference>
<dbReference type="Pfam" id="PF11716">
    <property type="entry name" value="MDMPI_N"/>
    <property type="match status" value="1"/>
</dbReference>
<dbReference type="EMBL" id="CP109441">
    <property type="protein sequence ID" value="WUV46634.1"/>
    <property type="molecule type" value="Genomic_DNA"/>
</dbReference>
<evidence type="ECO:0000259" key="1">
    <source>
        <dbReference type="Pfam" id="PF11716"/>
    </source>
</evidence>
<dbReference type="SUPFAM" id="SSF109854">
    <property type="entry name" value="DinB/YfiT-like putative metalloenzymes"/>
    <property type="match status" value="1"/>
</dbReference>
<name>A0ABZ1YTQ9_9NOCA</name>
<evidence type="ECO:0000313" key="3">
    <source>
        <dbReference type="Proteomes" id="UP001432062"/>
    </source>
</evidence>
<keyword evidence="2" id="KW-0413">Isomerase</keyword>
<evidence type="ECO:0000313" key="2">
    <source>
        <dbReference type="EMBL" id="WUV46634.1"/>
    </source>
</evidence>
<dbReference type="Gene3D" id="1.20.120.450">
    <property type="entry name" value="dinb family like domain"/>
    <property type="match status" value="1"/>
</dbReference>
<sequence length="141" mass="15993">MIRSPTWRAWRLSSLKTRYHRKPPATHIKSPAAAYLERAVHTRRGSPSAVLLDEFDQVITRRITQLRSRPIAPSQSLVSVIDQRPIRADRLLPLRVFDAWAHEQDIRAALARPGNLTSHAADVSWRIIANALPNLIAKIDV</sequence>
<gene>
    <name evidence="2" type="ORF">OG563_47705</name>
</gene>
<accession>A0ABZ1YTQ9</accession>
<dbReference type="InterPro" id="IPR034660">
    <property type="entry name" value="DinB/YfiT-like"/>
</dbReference>
<organism evidence="2 3">
    <name type="scientific">Nocardia vinacea</name>
    <dbReference type="NCBI Taxonomy" id="96468"/>
    <lineage>
        <taxon>Bacteria</taxon>
        <taxon>Bacillati</taxon>
        <taxon>Actinomycetota</taxon>
        <taxon>Actinomycetes</taxon>
        <taxon>Mycobacteriales</taxon>
        <taxon>Nocardiaceae</taxon>
        <taxon>Nocardia</taxon>
    </lineage>
</organism>
<keyword evidence="3" id="KW-1185">Reference proteome</keyword>
<dbReference type="GO" id="GO:0016853">
    <property type="term" value="F:isomerase activity"/>
    <property type="evidence" value="ECO:0007669"/>
    <property type="project" value="UniProtKB-KW"/>
</dbReference>
<protein>
    <submittedName>
        <fullName evidence="2">Maleylpyruvate isomerase N-terminal domain-containing protein</fullName>
    </submittedName>
</protein>
<dbReference type="RefSeq" id="WP_329410532.1">
    <property type="nucleotide sequence ID" value="NZ_CP109441.1"/>
</dbReference>
<reference evidence="2" key="1">
    <citation type="submission" date="2022-10" db="EMBL/GenBank/DDBJ databases">
        <title>The complete genomes of actinobacterial strains from the NBC collection.</title>
        <authorList>
            <person name="Joergensen T.S."/>
            <person name="Alvarez Arevalo M."/>
            <person name="Sterndorff E.B."/>
            <person name="Faurdal D."/>
            <person name="Vuksanovic O."/>
            <person name="Mourched A.-S."/>
            <person name="Charusanti P."/>
            <person name="Shaw S."/>
            <person name="Blin K."/>
            <person name="Weber T."/>
        </authorList>
    </citation>
    <scope>NUCLEOTIDE SEQUENCE</scope>
    <source>
        <strain evidence="2">NBC_01482</strain>
    </source>
</reference>
<dbReference type="InterPro" id="IPR024344">
    <property type="entry name" value="MDMPI_metal-binding"/>
</dbReference>
<proteinExistence type="predicted"/>